<dbReference type="EMBL" id="CP092624">
    <property type="protein sequence ID" value="UMM36381.1"/>
    <property type="molecule type" value="Genomic_DNA"/>
</dbReference>
<feature type="transmembrane region" description="Helical" evidence="1">
    <location>
        <begin position="46"/>
        <end position="69"/>
    </location>
</feature>
<gene>
    <name evidence="2" type="ORF">L5515_008559</name>
</gene>
<dbReference type="Proteomes" id="UP000829354">
    <property type="component" value="Chromosome V"/>
</dbReference>
<organism evidence="2 3">
    <name type="scientific">Caenorhabditis briggsae</name>
    <dbReference type="NCBI Taxonomy" id="6238"/>
    <lineage>
        <taxon>Eukaryota</taxon>
        <taxon>Metazoa</taxon>
        <taxon>Ecdysozoa</taxon>
        <taxon>Nematoda</taxon>
        <taxon>Chromadorea</taxon>
        <taxon>Rhabditida</taxon>
        <taxon>Rhabditina</taxon>
        <taxon>Rhabditomorpha</taxon>
        <taxon>Rhabditoidea</taxon>
        <taxon>Rhabditidae</taxon>
        <taxon>Peloderinae</taxon>
        <taxon>Caenorhabditis</taxon>
    </lineage>
</organism>
<feature type="transmembrane region" description="Helical" evidence="1">
    <location>
        <begin position="6"/>
        <end position="25"/>
    </location>
</feature>
<keyword evidence="1" id="KW-1133">Transmembrane helix</keyword>
<dbReference type="PANTHER" id="PTHR45830:SF12">
    <property type="entry name" value="G_PROTEIN_RECEP_F1_2 DOMAIN-CONTAINING PROTEIN-RELATED"/>
    <property type="match status" value="1"/>
</dbReference>
<dbReference type="InterPro" id="IPR019429">
    <property type="entry name" value="7TM_GPCR_serpentine_rcpt_Sri"/>
</dbReference>
<sequence length="156" mass="17581">MVMAGCVHAVSIVSMLVFQMYKALVLSSVSLSKATLEKHKSSLRSLIGQFLTTPIAILPSVFIVATIVVPFEGAQGQNNFKNNYKNSVFSWYMLMVMTTHSTINCLVVIFTFPEFRAFVLFWSEEGKRFRKRQMTSGPTSLVTLRTARNAFMNTLH</sequence>
<dbReference type="AlphaFoldDB" id="A0AAE9F7Z9"/>
<proteinExistence type="predicted"/>
<keyword evidence="3" id="KW-1185">Reference proteome</keyword>
<evidence type="ECO:0000256" key="1">
    <source>
        <dbReference type="SAM" id="Phobius"/>
    </source>
</evidence>
<reference evidence="2 3" key="1">
    <citation type="submission" date="2022-04" db="EMBL/GenBank/DDBJ databases">
        <title>Chromosome-level reference genomes for two strains of Caenorhabditis briggsae: an improved platform for comparative genomics.</title>
        <authorList>
            <person name="Stevens L."/>
            <person name="Andersen E."/>
        </authorList>
    </citation>
    <scope>NUCLEOTIDE SEQUENCE [LARGE SCALE GENOMIC DNA]</scope>
    <source>
        <strain evidence="2">VX34</strain>
        <tissue evidence="2">Whole-organism</tissue>
    </source>
</reference>
<keyword evidence="1" id="KW-0472">Membrane</keyword>
<evidence type="ECO:0000313" key="2">
    <source>
        <dbReference type="EMBL" id="UMM36381.1"/>
    </source>
</evidence>
<accession>A0AAE9F7Z9</accession>
<protein>
    <submittedName>
        <fullName evidence="2">Uncharacterized protein</fullName>
    </submittedName>
</protein>
<name>A0AAE9F7Z9_CAEBR</name>
<evidence type="ECO:0000313" key="3">
    <source>
        <dbReference type="Proteomes" id="UP000829354"/>
    </source>
</evidence>
<feature type="transmembrane region" description="Helical" evidence="1">
    <location>
        <begin position="89"/>
        <end position="122"/>
    </location>
</feature>
<keyword evidence="1" id="KW-0812">Transmembrane</keyword>
<dbReference type="Pfam" id="PF10327">
    <property type="entry name" value="7TM_GPCR_Sri"/>
    <property type="match status" value="1"/>
</dbReference>
<dbReference type="PANTHER" id="PTHR45830">
    <property type="entry name" value="SERPENTINE RECEPTOR, CLASS I"/>
    <property type="match status" value="1"/>
</dbReference>